<keyword evidence="1" id="KW-0175">Coiled coil</keyword>
<reference evidence="3" key="3">
    <citation type="submission" date="2018-08" db="EMBL/GenBank/DDBJ databases">
        <title>Leveraging single-cell genomics to expand the Fungal Tree of Life.</title>
        <authorList>
            <consortium name="DOE Joint Genome Institute"/>
            <person name="Ahrendt S.R."/>
            <person name="Quandt C.A."/>
            <person name="Ciobanu D."/>
            <person name="Clum A."/>
            <person name="Salamov A."/>
            <person name="Andreopoulos B."/>
            <person name="Cheng J.-F."/>
            <person name="Woyke T."/>
            <person name="Pelin A."/>
            <person name="Henrissat B."/>
            <person name="Reynolds N."/>
            <person name="Benny G.L."/>
            <person name="Smith M.E."/>
            <person name="James T.Y."/>
            <person name="Grigoriev I.V."/>
        </authorList>
    </citation>
    <scope>NUCLEOTIDE SEQUENCE</scope>
    <source>
        <strain evidence="3">CSF55</strain>
    </source>
</reference>
<dbReference type="HOGENOM" id="CLU_1355335_0_0_1"/>
<accession>A0A075AWG3</accession>
<dbReference type="EMBL" id="ML005479">
    <property type="protein sequence ID" value="RKP18374.1"/>
    <property type="molecule type" value="Genomic_DNA"/>
</dbReference>
<dbReference type="EMBL" id="KE561096">
    <property type="protein sequence ID" value="EPZ32899.1"/>
    <property type="molecule type" value="Genomic_DNA"/>
</dbReference>
<proteinExistence type="predicted"/>
<evidence type="ECO:0000313" key="5">
    <source>
        <dbReference type="Proteomes" id="UP000281549"/>
    </source>
</evidence>
<sequence>MTKTETGIVFYYSEPALAHKFIIKKNEKVQDVVKFKLSPSEYEVSIVPNPNSKNATIEQLSRLNGGAMPLVLVTRRESPISNLITERKIATSTEQNKRSDEHNLLGEMNKKECELEELKEKLARISKELEKKTEEIKELKERVDKKDGELEKKDIELEECRGKLAEWQKLKAPAHLYASLESHLMENLRISQESESVGKSIE</sequence>
<dbReference type="AlphaFoldDB" id="A0A075AWG3"/>
<evidence type="ECO:0000313" key="3">
    <source>
        <dbReference type="EMBL" id="RKP18374.1"/>
    </source>
</evidence>
<keyword evidence="4" id="KW-1185">Reference proteome</keyword>
<evidence type="ECO:0000256" key="1">
    <source>
        <dbReference type="SAM" id="Coils"/>
    </source>
</evidence>
<dbReference type="Proteomes" id="UP000281549">
    <property type="component" value="Unassembled WGS sequence"/>
</dbReference>
<protein>
    <submittedName>
        <fullName evidence="2">Uncharacterized protein</fullName>
    </submittedName>
</protein>
<reference evidence="2 4" key="1">
    <citation type="journal article" date="2013" name="Curr. Biol.">
        <title>Shared signatures of parasitism and phylogenomics unite Cryptomycota and microsporidia.</title>
        <authorList>
            <person name="James T.Y."/>
            <person name="Pelin A."/>
            <person name="Bonen L."/>
            <person name="Ahrendt S."/>
            <person name="Sain D."/>
            <person name="Corradi N."/>
            <person name="Stajich J.E."/>
        </authorList>
    </citation>
    <scope>NUCLEOTIDE SEQUENCE [LARGE SCALE GENOMIC DNA]</scope>
    <source>
        <strain evidence="2 4">CSF55</strain>
        <strain evidence="2 4">CSF55</strain>
    </source>
</reference>
<reference evidence="5" key="2">
    <citation type="journal article" date="2018" name="Nat. Microbiol.">
        <title>Leveraging single-cell genomics to expand the fungal tree of life.</title>
        <authorList>
            <person name="Ahrendt S.R."/>
            <person name="Quandt C.A."/>
            <person name="Ciobanu D."/>
            <person name="Clum A."/>
            <person name="Salamov A."/>
            <person name="Andreopoulos B."/>
            <person name="Cheng J.F."/>
            <person name="Woyke T."/>
            <person name="Pelin A."/>
            <person name="Henrissat B."/>
            <person name="Reynolds N.K."/>
            <person name="Benny G.L."/>
            <person name="Smith M.E."/>
            <person name="James T.Y."/>
            <person name="Grigoriev I.V."/>
        </authorList>
    </citation>
    <scope>NUCLEOTIDE SEQUENCE [LARGE SCALE GENOMIC DNA]</scope>
    <source>
        <strain evidence="5">CSF55</strain>
    </source>
</reference>
<dbReference type="Proteomes" id="UP000030755">
    <property type="component" value="Unassembled WGS sequence"/>
</dbReference>
<organism evidence="2 4">
    <name type="scientific">Rozella allomycis (strain CSF55)</name>
    <dbReference type="NCBI Taxonomy" id="988480"/>
    <lineage>
        <taxon>Eukaryota</taxon>
        <taxon>Fungi</taxon>
        <taxon>Fungi incertae sedis</taxon>
        <taxon>Cryptomycota</taxon>
        <taxon>Cryptomycota incertae sedis</taxon>
        <taxon>Rozella</taxon>
    </lineage>
</organism>
<evidence type="ECO:0000313" key="2">
    <source>
        <dbReference type="EMBL" id="EPZ32899.1"/>
    </source>
</evidence>
<gene>
    <name evidence="2" type="ORF">O9G_002817</name>
    <name evidence="3" type="ORF">ROZALSC1DRAFT_29932</name>
</gene>
<evidence type="ECO:0000313" key="4">
    <source>
        <dbReference type="Proteomes" id="UP000030755"/>
    </source>
</evidence>
<name>A0A075AWG3_ROZAC</name>
<feature type="coiled-coil region" evidence="1">
    <location>
        <begin position="101"/>
        <end position="170"/>
    </location>
</feature>